<sequence length="293" mass="31438">MAPPTSPPSSLFPSLPSLPNLTTLLRDTPLIHAALAHAHKHLPAFAYNHVVRSWLFATLLTQSHPSLKHQSFDHEVVALACILHDLAWAPSGAFTSAEKRFEVDGADGAVAFLAAHAPEGWDDGSAEGGNGVLGGGNKEGTGWEGKGKGCGEGEGEEEDFVGIRGYKGRKTQRVWDACALHTTMSVAFEKEPVTAVVATGIWADFQGPAHTNPPDILITWPEYDAIVQAYPRLGLIGEVKQIMCGLCVTKPQSTYDNSVGDWGEKFVDGYSRVGHRGVDALMQFTPELDARDA</sequence>
<keyword evidence="3" id="KW-1185">Reference proteome</keyword>
<dbReference type="SUPFAM" id="SSF109604">
    <property type="entry name" value="HD-domain/PDEase-like"/>
    <property type="match status" value="1"/>
</dbReference>
<organism evidence="2 3">
    <name type="scientific">Lasiodiplodia hormozganensis</name>
    <dbReference type="NCBI Taxonomy" id="869390"/>
    <lineage>
        <taxon>Eukaryota</taxon>
        <taxon>Fungi</taxon>
        <taxon>Dikarya</taxon>
        <taxon>Ascomycota</taxon>
        <taxon>Pezizomycotina</taxon>
        <taxon>Dothideomycetes</taxon>
        <taxon>Dothideomycetes incertae sedis</taxon>
        <taxon>Botryosphaeriales</taxon>
        <taxon>Botryosphaeriaceae</taxon>
        <taxon>Lasiodiplodia</taxon>
    </lineage>
</organism>
<dbReference type="EMBL" id="JAUJDW010000127">
    <property type="protein sequence ID" value="KAK0631182.1"/>
    <property type="molecule type" value="Genomic_DNA"/>
</dbReference>
<dbReference type="Proteomes" id="UP001175001">
    <property type="component" value="Unassembled WGS sequence"/>
</dbReference>
<gene>
    <name evidence="2" type="ORF">DIS24_g10781</name>
</gene>
<feature type="region of interest" description="Disordered" evidence="1">
    <location>
        <begin position="134"/>
        <end position="154"/>
    </location>
</feature>
<proteinExistence type="predicted"/>
<accession>A0AA39XD33</accession>
<dbReference type="AlphaFoldDB" id="A0AA39XD33"/>
<evidence type="ECO:0000313" key="2">
    <source>
        <dbReference type="EMBL" id="KAK0631182.1"/>
    </source>
</evidence>
<protein>
    <recommendedName>
        <fullName evidence="4">HD domain-containing protein</fullName>
    </recommendedName>
</protein>
<dbReference type="PANTHER" id="PTHR35569">
    <property type="entry name" value="CYANAMIDE HYDRATASE DDI2-RELATED"/>
    <property type="match status" value="1"/>
</dbReference>
<evidence type="ECO:0000313" key="3">
    <source>
        <dbReference type="Proteomes" id="UP001175001"/>
    </source>
</evidence>
<evidence type="ECO:0008006" key="4">
    <source>
        <dbReference type="Google" id="ProtNLM"/>
    </source>
</evidence>
<dbReference type="PANTHER" id="PTHR35569:SF1">
    <property type="entry name" value="CYANAMIDE HYDRATASE DDI2-RELATED"/>
    <property type="match status" value="1"/>
</dbReference>
<evidence type="ECO:0000256" key="1">
    <source>
        <dbReference type="SAM" id="MobiDB-lite"/>
    </source>
</evidence>
<comment type="caution">
    <text evidence="2">The sequence shown here is derived from an EMBL/GenBank/DDBJ whole genome shotgun (WGS) entry which is preliminary data.</text>
</comment>
<name>A0AA39XD33_9PEZI</name>
<feature type="compositionally biased region" description="Gly residues" evidence="1">
    <location>
        <begin position="134"/>
        <end position="144"/>
    </location>
</feature>
<reference evidence="2" key="1">
    <citation type="submission" date="2023-06" db="EMBL/GenBank/DDBJ databases">
        <title>Multi-omics analyses reveal the molecular pathogenesis toolkit of Lasiodiplodia hormozganensis, a cross-kingdom pathogen.</title>
        <authorList>
            <person name="Felix C."/>
            <person name="Meneses R."/>
            <person name="Goncalves M.F.M."/>
            <person name="Tilleman L."/>
            <person name="Duarte A.S."/>
            <person name="Jorrin-Novo J.V."/>
            <person name="Van De Peer Y."/>
            <person name="Deforce D."/>
            <person name="Van Nieuwerburgh F."/>
            <person name="Esteves A.C."/>
            <person name="Alves A."/>
        </authorList>
    </citation>
    <scope>NUCLEOTIDE SEQUENCE</scope>
    <source>
        <strain evidence="2">CBS 339.90</strain>
    </source>
</reference>